<dbReference type="EMBL" id="CT868330">
    <property type="protein sequence ID" value="CAK79562.1"/>
    <property type="molecule type" value="Genomic_DNA"/>
</dbReference>
<evidence type="ECO:0008006" key="6">
    <source>
        <dbReference type="Google" id="ProtNLM"/>
    </source>
</evidence>
<dbReference type="RefSeq" id="XP_001446959.1">
    <property type="nucleotide sequence ID" value="XM_001446922.2"/>
</dbReference>
<dbReference type="KEGG" id="ptm:GSPATT00014508001"/>
<dbReference type="STRING" id="5888.A0D945"/>
<dbReference type="eggNOG" id="KOG0229">
    <property type="taxonomic scope" value="Eukaryota"/>
</dbReference>
<dbReference type="GeneID" id="5032743"/>
<evidence type="ECO:0000313" key="4">
    <source>
        <dbReference type="EMBL" id="CAK79562.1"/>
    </source>
</evidence>
<dbReference type="AlphaFoldDB" id="A0D945"/>
<evidence type="ECO:0000313" key="5">
    <source>
        <dbReference type="Proteomes" id="UP000000600"/>
    </source>
</evidence>
<dbReference type="Pfam" id="PF02493">
    <property type="entry name" value="MORN"/>
    <property type="match status" value="9"/>
</dbReference>
<keyword evidence="5" id="KW-1185">Reference proteome</keyword>
<dbReference type="SMART" id="SM00698">
    <property type="entry name" value="MORN"/>
    <property type="match status" value="9"/>
</dbReference>
<feature type="region of interest" description="Disordered" evidence="3">
    <location>
        <begin position="1"/>
        <end position="21"/>
    </location>
</feature>
<name>A0D945_PARTE</name>
<keyword evidence="1" id="KW-0677">Repeat</keyword>
<feature type="coiled-coil region" evidence="2">
    <location>
        <begin position="107"/>
        <end position="165"/>
    </location>
</feature>
<dbReference type="PANTHER" id="PTHR47026:SF2">
    <property type="entry name" value="FLAGELLAR ASSOCIATED PROTEIN"/>
    <property type="match status" value="1"/>
</dbReference>
<evidence type="ECO:0000256" key="1">
    <source>
        <dbReference type="ARBA" id="ARBA00022737"/>
    </source>
</evidence>
<reference evidence="4 5" key="1">
    <citation type="journal article" date="2006" name="Nature">
        <title>Global trends of whole-genome duplications revealed by the ciliate Paramecium tetraurelia.</title>
        <authorList>
            <consortium name="Genoscope"/>
            <person name="Aury J.-M."/>
            <person name="Jaillon O."/>
            <person name="Duret L."/>
            <person name="Noel B."/>
            <person name="Jubin C."/>
            <person name="Porcel B.M."/>
            <person name="Segurens B."/>
            <person name="Daubin V."/>
            <person name="Anthouard V."/>
            <person name="Aiach N."/>
            <person name="Arnaiz O."/>
            <person name="Billaut A."/>
            <person name="Beisson J."/>
            <person name="Blanc I."/>
            <person name="Bouhouche K."/>
            <person name="Camara F."/>
            <person name="Duharcourt S."/>
            <person name="Guigo R."/>
            <person name="Gogendeau D."/>
            <person name="Katinka M."/>
            <person name="Keller A.-M."/>
            <person name="Kissmehl R."/>
            <person name="Klotz C."/>
            <person name="Koll F."/>
            <person name="Le Moue A."/>
            <person name="Lepere C."/>
            <person name="Malinsky S."/>
            <person name="Nowacki M."/>
            <person name="Nowak J.K."/>
            <person name="Plattner H."/>
            <person name="Poulain J."/>
            <person name="Ruiz F."/>
            <person name="Serrano V."/>
            <person name="Zagulski M."/>
            <person name="Dessen P."/>
            <person name="Betermier M."/>
            <person name="Weissenbach J."/>
            <person name="Scarpelli C."/>
            <person name="Schachter V."/>
            <person name="Sperling L."/>
            <person name="Meyer E."/>
            <person name="Cohen J."/>
            <person name="Wincker P."/>
        </authorList>
    </citation>
    <scope>NUCLEOTIDE SEQUENCE [LARGE SCALE GENOMIC DNA]</scope>
    <source>
        <strain evidence="4 5">Stock d4-2</strain>
    </source>
</reference>
<dbReference type="SUPFAM" id="SSF82185">
    <property type="entry name" value="Histone H3 K4-specific methyltransferase SET7/9 N-terminal domain"/>
    <property type="match status" value="2"/>
</dbReference>
<dbReference type="OrthoDB" id="294378at2759"/>
<proteinExistence type="predicted"/>
<dbReference type="InParanoid" id="A0D945"/>
<dbReference type="HOGENOM" id="CLU_400890_0_0_1"/>
<accession>A0D945</accession>
<organism evidence="4 5">
    <name type="scientific">Paramecium tetraurelia</name>
    <dbReference type="NCBI Taxonomy" id="5888"/>
    <lineage>
        <taxon>Eukaryota</taxon>
        <taxon>Sar</taxon>
        <taxon>Alveolata</taxon>
        <taxon>Ciliophora</taxon>
        <taxon>Intramacronucleata</taxon>
        <taxon>Oligohymenophorea</taxon>
        <taxon>Peniculida</taxon>
        <taxon>Parameciidae</taxon>
        <taxon>Paramecium</taxon>
    </lineage>
</organism>
<feature type="coiled-coil region" evidence="2">
    <location>
        <begin position="40"/>
        <end position="67"/>
    </location>
</feature>
<gene>
    <name evidence="4" type="ORF">GSPATT00014508001</name>
</gene>
<dbReference type="InterPro" id="IPR003409">
    <property type="entry name" value="MORN"/>
</dbReference>
<protein>
    <recommendedName>
        <fullName evidence="6">MORN repeat protein</fullName>
    </recommendedName>
</protein>
<sequence length="687" mass="80252">MSQFQRPTSSRKGTNNLPTQSGDLEEYIQILYDHQKSCEKAGKYLEADQAKKRLAELKKELDLKNKGGVKDRHYSEKQEIEKAHLEEFNQFNQFWDDKMVEFDNEAQKVKEQTLQRQEEELRQFSEELENSLPVKPKDSAELLALKKTEEQLARQENYLEAHVIQSRIQAQERDEYEKWTSCRQQKIRNLITQLRQKQINELNALTQRILSGQEEQRKIRSQELEKLLQKYQNVRKELESQQTQEITRLDKTNKTQSIMQQSRMNQSRMQSSQTKDENHQNAFIIQNQNSIWVQHALKSNLIPKDNNNSDKFNLANPKVQMYPLIKTHNVKLLNPNNLYNKQIRYMLKKIHPSHKQTVEQMLTLNQFTSPRSDLNDKSIGSKNELTKVEPLNHRFLQQEQDNYLFKNNDAPDSDIAIQVKEPDFTNSNVAKIFKSLPPFQYDPDLNKKFNDCISLPPHQFISTGIIYVGQWRNKQKQGKGRQYWPDGTYYEGYWQNHGANGKGRLIRSDGSYYEGEWVDDLQCGFGKYVDSEGNIYEGEWQDDEKHGQGTETWVSGDTYTGQYQGGMKHGNGKYLWSNGNCYEGSYFKDYIDGFGTYKWPDGQVYTGEWLKNQMNGKGTFIWVNGNKYIGDYKEDKKEGYGVFSFADGKTYKGAWHNGKQHGKGILIEANGTEIVGVWDKGKLVQQD</sequence>
<evidence type="ECO:0000256" key="2">
    <source>
        <dbReference type="SAM" id="Coils"/>
    </source>
</evidence>
<dbReference type="OMA" id="CNSCEEQ"/>
<keyword evidence="2" id="KW-0175">Coiled coil</keyword>
<dbReference type="Gene3D" id="2.20.110.10">
    <property type="entry name" value="Histone H3 K4-specific methyltransferase SET7/9 N-terminal domain"/>
    <property type="match status" value="4"/>
</dbReference>
<dbReference type="Proteomes" id="UP000000600">
    <property type="component" value="Unassembled WGS sequence"/>
</dbReference>
<evidence type="ECO:0000256" key="3">
    <source>
        <dbReference type="SAM" id="MobiDB-lite"/>
    </source>
</evidence>
<dbReference type="PANTHER" id="PTHR47026">
    <property type="entry name" value="PIGMENTOSA GTPASE REGULATOR-LIKE PROTEIN, PUTATIVE-RELATED"/>
    <property type="match status" value="1"/>
</dbReference>
<feature type="coiled-coil region" evidence="2">
    <location>
        <begin position="217"/>
        <end position="244"/>
    </location>
</feature>